<dbReference type="AlphaFoldDB" id="A0A1W2W7V1"/>
<dbReference type="SUPFAM" id="SSF56112">
    <property type="entry name" value="Protein kinase-like (PK-like)"/>
    <property type="match status" value="1"/>
</dbReference>
<sequence>MQFDVSNCTPLRHGRVRTLLNESSLASSPSLQIPASPFMKHLGFGTGVNVYLIERSPRQGQYRSPWAIKKINKKCGGNEMTYIERLKEEAAILKSLHHKNIVGFRSFTKSEDGTLCLAMEDGEKSLFSMIEDRMSTETGPFPVQCILEVAAQVSSALAYLHNEKRILHGDLKSANILVQGDFEVVRICDFGVTIQLNELLEASDPEAQYVGTESWCSKDVMDGGVISDKTDIYAYGMILYEMLTLVIPHMHVFPEEEDFSITEEFEREFEQAEIEYQNSLGTRPPLLNYQYDIAYQSVIELFWACSQSAPEDRPSAAQIVEGLKQHTEIESYIAMPDPKGKLEF</sequence>
<dbReference type="RefSeq" id="XP_002121200.1">
    <property type="nucleotide sequence ID" value="XM_002121164.4"/>
</dbReference>
<dbReference type="InParanoid" id="A0A1W2W7V1"/>
<dbReference type="GeneID" id="100179846"/>
<dbReference type="KEGG" id="cin:100179846"/>
<dbReference type="STRING" id="7719.ENSCINP00000024125"/>
<proteinExistence type="predicted"/>
<dbReference type="Ensembl" id="ENSCINT00000024371.2">
    <property type="protein sequence ID" value="ENSCINP00000024125.2"/>
    <property type="gene ID" value="ENSCING00000013061.2"/>
</dbReference>
<protein>
    <submittedName>
        <fullName evidence="2">Lymphokine-activated killer T-cell-originated protein kinase</fullName>
    </submittedName>
</protein>
<dbReference type="SMART" id="SM00220">
    <property type="entry name" value="S_TKc"/>
    <property type="match status" value="1"/>
</dbReference>
<dbReference type="Gene3D" id="1.10.510.10">
    <property type="entry name" value="Transferase(Phosphotransferase) domain 1"/>
    <property type="match status" value="1"/>
</dbReference>
<dbReference type="InterPro" id="IPR011009">
    <property type="entry name" value="Kinase-like_dom_sf"/>
</dbReference>
<evidence type="ECO:0000259" key="1">
    <source>
        <dbReference type="PROSITE" id="PS50011"/>
    </source>
</evidence>
<dbReference type="CDD" id="cd14001">
    <property type="entry name" value="PKc_TOPK"/>
    <property type="match status" value="1"/>
</dbReference>
<dbReference type="GO" id="GO:0004674">
    <property type="term" value="F:protein serine/threonine kinase activity"/>
    <property type="evidence" value="ECO:0000318"/>
    <property type="project" value="GO_Central"/>
</dbReference>
<dbReference type="PANTHER" id="PTHR24361">
    <property type="entry name" value="MITOGEN-ACTIVATED KINASE KINASE KINASE"/>
    <property type="match status" value="1"/>
</dbReference>
<gene>
    <name evidence="2" type="primary">LOC100179846</name>
</gene>
<dbReference type="InterPro" id="IPR053235">
    <property type="entry name" value="Ser_Thr_kinase"/>
</dbReference>
<dbReference type="FunCoup" id="A0A1W2W7V1">
    <property type="interactions" value="76"/>
</dbReference>
<name>A0A1W2W7V1_CIOIN</name>
<reference evidence="2" key="2">
    <citation type="journal article" date="2008" name="Genome Biol.">
        <title>Improved genome assembly and evidence-based global gene model set for the chordate Ciona intestinalis: new insight into intron and operon populations.</title>
        <authorList>
            <person name="Satou Y."/>
            <person name="Mineta K."/>
            <person name="Ogasawara M."/>
            <person name="Sasakura Y."/>
            <person name="Shoguchi E."/>
            <person name="Ueno K."/>
            <person name="Yamada L."/>
            <person name="Matsumoto J."/>
            <person name="Wasserscheid J."/>
            <person name="Dewar K."/>
            <person name="Wiley G.B."/>
            <person name="Macmil S.L."/>
            <person name="Roe B.A."/>
            <person name="Zeller R.W."/>
            <person name="Hastings K.E."/>
            <person name="Lemaire P."/>
            <person name="Lindquist E."/>
            <person name="Endo T."/>
            <person name="Hotta K."/>
            <person name="Inaba K."/>
        </authorList>
    </citation>
    <scope>NUCLEOTIDE SEQUENCE [LARGE SCALE GENOMIC DNA]</scope>
    <source>
        <strain evidence="2">wild type</strain>
    </source>
</reference>
<dbReference type="InterPro" id="IPR008271">
    <property type="entry name" value="Ser/Thr_kinase_AS"/>
</dbReference>
<keyword evidence="3" id="KW-1185">Reference proteome</keyword>
<dbReference type="Pfam" id="PF00069">
    <property type="entry name" value="Pkinase"/>
    <property type="match status" value="1"/>
</dbReference>
<dbReference type="OrthoDB" id="4062651at2759"/>
<dbReference type="Proteomes" id="UP000008144">
    <property type="component" value="Chromosome 9"/>
</dbReference>
<dbReference type="EMBL" id="EAAA01002898">
    <property type="status" value="NOT_ANNOTATED_CDS"/>
    <property type="molecule type" value="Genomic_DNA"/>
</dbReference>
<dbReference type="GO" id="GO:0005524">
    <property type="term" value="F:ATP binding"/>
    <property type="evidence" value="ECO:0007669"/>
    <property type="project" value="InterPro"/>
</dbReference>
<accession>F6T4J3</accession>
<dbReference type="InterPro" id="IPR041989">
    <property type="entry name" value="PKc_TOPK"/>
</dbReference>
<reference evidence="2" key="4">
    <citation type="submission" date="2025-09" db="UniProtKB">
        <authorList>
            <consortium name="Ensembl"/>
        </authorList>
    </citation>
    <scope>IDENTIFICATION</scope>
</reference>
<evidence type="ECO:0000313" key="3">
    <source>
        <dbReference type="Proteomes" id="UP000008144"/>
    </source>
</evidence>
<dbReference type="OMA" id="MIMDIAH"/>
<dbReference type="PROSITE" id="PS50011">
    <property type="entry name" value="PROTEIN_KINASE_DOM"/>
    <property type="match status" value="1"/>
</dbReference>
<dbReference type="Gene3D" id="3.30.200.20">
    <property type="entry name" value="Phosphorylase Kinase, domain 1"/>
    <property type="match status" value="1"/>
</dbReference>
<dbReference type="InterPro" id="IPR000719">
    <property type="entry name" value="Prot_kinase_dom"/>
</dbReference>
<dbReference type="RefSeq" id="XP_026691913.1">
    <property type="nucleotide sequence ID" value="XM_026836112.1"/>
</dbReference>
<reference evidence="2" key="3">
    <citation type="submission" date="2025-08" db="UniProtKB">
        <authorList>
            <consortium name="Ensembl"/>
        </authorList>
    </citation>
    <scope>IDENTIFICATION</scope>
</reference>
<dbReference type="GeneTree" id="ENSGT00720000108839"/>
<reference evidence="3" key="1">
    <citation type="journal article" date="2002" name="Science">
        <title>The draft genome of Ciona intestinalis: insights into chordate and vertebrate origins.</title>
        <authorList>
            <person name="Dehal P."/>
            <person name="Satou Y."/>
            <person name="Campbell R.K."/>
            <person name="Chapman J."/>
            <person name="Degnan B."/>
            <person name="De Tomaso A."/>
            <person name="Davidson B."/>
            <person name="Di Gregorio A."/>
            <person name="Gelpke M."/>
            <person name="Goodstein D.M."/>
            <person name="Harafuji N."/>
            <person name="Hastings K.E."/>
            <person name="Ho I."/>
            <person name="Hotta K."/>
            <person name="Huang W."/>
            <person name="Kawashima T."/>
            <person name="Lemaire P."/>
            <person name="Martinez D."/>
            <person name="Meinertzhagen I.A."/>
            <person name="Necula S."/>
            <person name="Nonaka M."/>
            <person name="Putnam N."/>
            <person name="Rash S."/>
            <person name="Saiga H."/>
            <person name="Satake M."/>
            <person name="Terry A."/>
            <person name="Yamada L."/>
            <person name="Wang H.G."/>
            <person name="Awazu S."/>
            <person name="Azumi K."/>
            <person name="Boore J."/>
            <person name="Branno M."/>
            <person name="Chin-Bow S."/>
            <person name="DeSantis R."/>
            <person name="Doyle S."/>
            <person name="Francino P."/>
            <person name="Keys D.N."/>
            <person name="Haga S."/>
            <person name="Hayashi H."/>
            <person name="Hino K."/>
            <person name="Imai K.S."/>
            <person name="Inaba K."/>
            <person name="Kano S."/>
            <person name="Kobayashi K."/>
            <person name="Kobayashi M."/>
            <person name="Lee B.I."/>
            <person name="Makabe K.W."/>
            <person name="Manohar C."/>
            <person name="Matassi G."/>
            <person name="Medina M."/>
            <person name="Mochizuki Y."/>
            <person name="Mount S."/>
            <person name="Morishita T."/>
            <person name="Miura S."/>
            <person name="Nakayama A."/>
            <person name="Nishizaka S."/>
            <person name="Nomoto H."/>
            <person name="Ohta F."/>
            <person name="Oishi K."/>
            <person name="Rigoutsos I."/>
            <person name="Sano M."/>
            <person name="Sasaki A."/>
            <person name="Sasakura Y."/>
            <person name="Shoguchi E."/>
            <person name="Shin-i T."/>
            <person name="Spagnuolo A."/>
            <person name="Stainier D."/>
            <person name="Suzuki M.M."/>
            <person name="Tassy O."/>
            <person name="Takatori N."/>
            <person name="Tokuoka M."/>
            <person name="Yagi K."/>
            <person name="Yoshizaki F."/>
            <person name="Wada S."/>
            <person name="Zhang C."/>
            <person name="Hyatt P.D."/>
            <person name="Larimer F."/>
            <person name="Detter C."/>
            <person name="Doggett N."/>
            <person name="Glavina T."/>
            <person name="Hawkins T."/>
            <person name="Richardson P."/>
            <person name="Lucas S."/>
            <person name="Kohara Y."/>
            <person name="Levine M."/>
            <person name="Satoh N."/>
            <person name="Rokhsar D.S."/>
        </authorList>
    </citation>
    <scope>NUCLEOTIDE SEQUENCE [LARGE SCALE GENOMIC DNA]</scope>
</reference>
<dbReference type="eggNOG" id="KOG0192">
    <property type="taxonomic scope" value="Eukaryota"/>
</dbReference>
<feature type="domain" description="Protein kinase" evidence="1">
    <location>
        <begin position="36"/>
        <end position="329"/>
    </location>
</feature>
<evidence type="ECO:0000313" key="2">
    <source>
        <dbReference type="Ensembl" id="ENSCINP00000024125.2"/>
    </source>
</evidence>
<dbReference type="GO" id="GO:0051403">
    <property type="term" value="P:stress-activated MAPK cascade"/>
    <property type="evidence" value="ECO:0000318"/>
    <property type="project" value="GO_Central"/>
</dbReference>
<organism evidence="2 3">
    <name type="scientific">Ciona intestinalis</name>
    <name type="common">Transparent sea squirt</name>
    <name type="synonym">Ascidia intestinalis</name>
    <dbReference type="NCBI Taxonomy" id="7719"/>
    <lineage>
        <taxon>Eukaryota</taxon>
        <taxon>Metazoa</taxon>
        <taxon>Chordata</taxon>
        <taxon>Tunicata</taxon>
        <taxon>Ascidiacea</taxon>
        <taxon>Phlebobranchia</taxon>
        <taxon>Cionidae</taxon>
        <taxon>Ciona</taxon>
    </lineage>
</organism>
<accession>A0A1W2W7V1</accession>
<dbReference type="PROSITE" id="PS00108">
    <property type="entry name" value="PROTEIN_KINASE_ST"/>
    <property type="match status" value="1"/>
</dbReference>